<comment type="caution">
    <text evidence="1">The sequence shown here is derived from an EMBL/GenBank/DDBJ whole genome shotgun (WGS) entry which is preliminary data.</text>
</comment>
<gene>
    <name evidence="1" type="ORF">PLOB_00024814</name>
</gene>
<keyword evidence="2" id="KW-1185">Reference proteome</keyword>
<reference evidence="1 2" key="1">
    <citation type="submission" date="2022-05" db="EMBL/GenBank/DDBJ databases">
        <authorList>
            <consortium name="Genoscope - CEA"/>
            <person name="William W."/>
        </authorList>
    </citation>
    <scope>NUCLEOTIDE SEQUENCE [LARGE SCALE GENOMIC DNA]</scope>
</reference>
<name>A0ABN8MXA4_9CNID</name>
<dbReference type="Proteomes" id="UP001159405">
    <property type="component" value="Unassembled WGS sequence"/>
</dbReference>
<protein>
    <submittedName>
        <fullName evidence="1">Uncharacterized protein</fullName>
    </submittedName>
</protein>
<accession>A0ABN8MXA4</accession>
<evidence type="ECO:0000313" key="1">
    <source>
        <dbReference type="EMBL" id="CAH3034912.1"/>
    </source>
</evidence>
<organism evidence="1 2">
    <name type="scientific">Porites lobata</name>
    <dbReference type="NCBI Taxonomy" id="104759"/>
    <lineage>
        <taxon>Eukaryota</taxon>
        <taxon>Metazoa</taxon>
        <taxon>Cnidaria</taxon>
        <taxon>Anthozoa</taxon>
        <taxon>Hexacorallia</taxon>
        <taxon>Scleractinia</taxon>
        <taxon>Fungiina</taxon>
        <taxon>Poritidae</taxon>
        <taxon>Porites</taxon>
    </lineage>
</organism>
<sequence>KYFTHDKSYYPVPQTSMKFAKINFMQPLLSEEISPETETAMKELVEKYRPVRQRTVRGETTMDKDGALPPAVYSKEQDCDRVDLMEGLGNDLNTVEPIDFTVDEEEKEEDLFVHATSEGGDASQVTFVDDCLVAVAVTEARSRQMNMNPTQEMTFLIGRTKILRLLPFQDLGGQYVPIFDLICKVCFL</sequence>
<proteinExistence type="predicted"/>
<feature type="non-terminal residue" evidence="1">
    <location>
        <position position="1"/>
    </location>
</feature>
<evidence type="ECO:0000313" key="2">
    <source>
        <dbReference type="Proteomes" id="UP001159405"/>
    </source>
</evidence>
<dbReference type="EMBL" id="CALNXK010000003">
    <property type="protein sequence ID" value="CAH3034912.1"/>
    <property type="molecule type" value="Genomic_DNA"/>
</dbReference>